<dbReference type="GO" id="GO:0007309">
    <property type="term" value="P:oocyte axis specification"/>
    <property type="evidence" value="ECO:0007669"/>
    <property type="project" value="TreeGrafter"/>
</dbReference>
<keyword evidence="2" id="KW-0963">Cytoplasm</keyword>
<dbReference type="EMBL" id="JARO02006045">
    <property type="protein sequence ID" value="KPP65833.1"/>
    <property type="molecule type" value="Genomic_DNA"/>
</dbReference>
<evidence type="ECO:0000313" key="10">
    <source>
        <dbReference type="Proteomes" id="UP000034805"/>
    </source>
</evidence>
<accession>A0A0N8JY85</accession>
<dbReference type="InterPro" id="IPR019775">
    <property type="entry name" value="WD40_repeat_CS"/>
</dbReference>
<dbReference type="PROSITE" id="PS50082">
    <property type="entry name" value="WD_REPEATS_2"/>
    <property type="match status" value="2"/>
</dbReference>
<dbReference type="AlphaFoldDB" id="A0A0N8JY85"/>
<dbReference type="Gene3D" id="2.130.10.10">
    <property type="entry name" value="YVTN repeat-like/Quinoprotein amine dehydrogenase"/>
    <property type="match status" value="1"/>
</dbReference>
<dbReference type="InterPro" id="IPR001680">
    <property type="entry name" value="WD40_rpt"/>
</dbReference>
<dbReference type="STRING" id="113540.ENSSFOP00015031115"/>
<dbReference type="PANTHER" id="PTHR46853:SF1">
    <property type="entry name" value="METHYLOSOME PROTEIN 50"/>
    <property type="match status" value="1"/>
</dbReference>
<dbReference type="SUPFAM" id="SSF50978">
    <property type="entry name" value="WD40 repeat-like"/>
    <property type="match status" value="1"/>
</dbReference>
<dbReference type="PROSITE" id="PS00678">
    <property type="entry name" value="WD_REPEATS_1"/>
    <property type="match status" value="1"/>
</dbReference>
<comment type="subcellular location">
    <subcellularLocation>
        <location evidence="1">Cytoplasm</location>
    </subcellularLocation>
</comment>
<organism evidence="9 10">
    <name type="scientific">Scleropages formosus</name>
    <name type="common">Asian bonytongue</name>
    <name type="synonym">Osteoglossum formosum</name>
    <dbReference type="NCBI Taxonomy" id="113540"/>
    <lineage>
        <taxon>Eukaryota</taxon>
        <taxon>Metazoa</taxon>
        <taxon>Chordata</taxon>
        <taxon>Craniata</taxon>
        <taxon>Vertebrata</taxon>
        <taxon>Euteleostomi</taxon>
        <taxon>Actinopterygii</taxon>
        <taxon>Neopterygii</taxon>
        <taxon>Teleostei</taxon>
        <taxon>Osteoglossocephala</taxon>
        <taxon>Osteoglossomorpha</taxon>
        <taxon>Osteoglossiformes</taxon>
        <taxon>Osteoglossidae</taxon>
        <taxon>Scleropages</taxon>
    </lineage>
</organism>
<evidence type="ECO:0000256" key="3">
    <source>
        <dbReference type="ARBA" id="ARBA00022574"/>
    </source>
</evidence>
<dbReference type="Pfam" id="PF00400">
    <property type="entry name" value="WD40"/>
    <property type="match status" value="4"/>
</dbReference>
<gene>
    <name evidence="9" type="ORF">Z043_115721</name>
</gene>
<evidence type="ECO:0000313" key="9">
    <source>
        <dbReference type="EMBL" id="KPP65833.1"/>
    </source>
</evidence>
<reference evidence="9 10" key="1">
    <citation type="submission" date="2015-08" db="EMBL/GenBank/DDBJ databases">
        <title>The genome of the Asian arowana (Scleropages formosus).</title>
        <authorList>
            <person name="Tan M.H."/>
            <person name="Gan H.M."/>
            <person name="Croft L.J."/>
            <person name="Austin C.M."/>
        </authorList>
    </citation>
    <scope>NUCLEOTIDE SEQUENCE [LARGE SCALE GENOMIC DNA]</scope>
    <source>
        <strain evidence="9">Aro1</strain>
    </source>
</reference>
<dbReference type="PANTHER" id="PTHR46853">
    <property type="entry name" value="METHYLOSOME PROTEIN 50"/>
    <property type="match status" value="1"/>
</dbReference>
<proteinExistence type="predicted"/>
<evidence type="ECO:0000256" key="5">
    <source>
        <dbReference type="ARBA" id="ARBA00040457"/>
    </source>
</evidence>
<evidence type="ECO:0000256" key="2">
    <source>
        <dbReference type="ARBA" id="ARBA00022490"/>
    </source>
</evidence>
<evidence type="ECO:0000256" key="4">
    <source>
        <dbReference type="ARBA" id="ARBA00022737"/>
    </source>
</evidence>
<protein>
    <recommendedName>
        <fullName evidence="5">Methylosome protein WDR77</fullName>
    </recommendedName>
    <alternativeName>
        <fullName evidence="7">Methylosome protein 50</fullName>
    </alternativeName>
    <alternativeName>
        <fullName evidence="6">WD repeat-containing protein 77</fullName>
    </alternativeName>
</protein>
<dbReference type="InterPro" id="IPR052139">
    <property type="entry name" value="Methylosome_Comp_WDR77"/>
</dbReference>
<keyword evidence="4" id="KW-0677">Repeat</keyword>
<evidence type="ECO:0000256" key="8">
    <source>
        <dbReference type="PROSITE-ProRule" id="PRU00221"/>
    </source>
</evidence>
<dbReference type="Proteomes" id="UP000034805">
    <property type="component" value="Unassembled WGS sequence"/>
</dbReference>
<sequence length="336" mass="36490">MSCAAAMTKENPWNVSPSAPACMEKHLNTVHYRADGLLVLGASSLTGRSWSGSIWVYQDPRQSPNEGCCSAGVQIEAGVTEARWVMERGILVASDSGAVELWELTEDCELIVNKFSRHEHDDIVSSVSPMAGGRLAVSGSFDCCIKVWDLSQETVVNSYNAHSDSVTCVSCCPTEEALFLSAGQDGRILLWDKRKPQPATRIDVVSPSCSPTSLAWHPQHVNMFAYGDVLGRVTLREIQGERIQIFSTHSRHVSGIAFSSHSAPLLASVSDDCSVVVLDTQLSEIYRDRRHQDFVSGLCWTPSGTTTLTTVGWDHQVLHHTVDPAFPAPAACSSSS</sequence>
<name>A0A0N8JY85_SCLFO</name>
<evidence type="ECO:0000256" key="6">
    <source>
        <dbReference type="ARBA" id="ARBA00041554"/>
    </source>
</evidence>
<feature type="repeat" description="WD" evidence="8">
    <location>
        <begin position="159"/>
        <end position="201"/>
    </location>
</feature>
<feature type="repeat" description="WD" evidence="8">
    <location>
        <begin position="117"/>
        <end position="158"/>
    </location>
</feature>
<keyword evidence="3 8" id="KW-0853">WD repeat</keyword>
<dbReference type="GO" id="GO:0034709">
    <property type="term" value="C:methylosome"/>
    <property type="evidence" value="ECO:0007669"/>
    <property type="project" value="TreeGrafter"/>
</dbReference>
<evidence type="ECO:0000256" key="1">
    <source>
        <dbReference type="ARBA" id="ARBA00004496"/>
    </source>
</evidence>
<dbReference type="InterPro" id="IPR015943">
    <property type="entry name" value="WD40/YVTN_repeat-like_dom_sf"/>
</dbReference>
<dbReference type="InterPro" id="IPR036322">
    <property type="entry name" value="WD40_repeat_dom_sf"/>
</dbReference>
<comment type="caution">
    <text evidence="9">The sequence shown here is derived from an EMBL/GenBank/DDBJ whole genome shotgun (WGS) entry which is preliminary data.</text>
</comment>
<dbReference type="PROSITE" id="PS50294">
    <property type="entry name" value="WD_REPEATS_REGION"/>
    <property type="match status" value="1"/>
</dbReference>
<evidence type="ECO:0000256" key="7">
    <source>
        <dbReference type="ARBA" id="ARBA00041769"/>
    </source>
</evidence>
<dbReference type="SMART" id="SM00320">
    <property type="entry name" value="WD40"/>
    <property type="match status" value="4"/>
</dbReference>